<dbReference type="SUPFAM" id="SSF53850">
    <property type="entry name" value="Periplasmic binding protein-like II"/>
    <property type="match status" value="1"/>
</dbReference>
<dbReference type="eggNOG" id="COG1653">
    <property type="taxonomic scope" value="Bacteria"/>
</dbReference>
<dbReference type="RefSeq" id="WP_006547302.1">
    <property type="nucleotide sequence ID" value="NZ_DS999545.1"/>
</dbReference>
<dbReference type="OrthoDB" id="2515046at2"/>
<evidence type="ECO:0000256" key="1">
    <source>
        <dbReference type="SAM" id="SignalP"/>
    </source>
</evidence>
<dbReference type="InterPro" id="IPR006059">
    <property type="entry name" value="SBP"/>
</dbReference>
<dbReference type="Pfam" id="PF01547">
    <property type="entry name" value="SBP_bac_1"/>
    <property type="match status" value="1"/>
</dbReference>
<dbReference type="PROSITE" id="PS51257">
    <property type="entry name" value="PROKAR_LIPOPROTEIN"/>
    <property type="match status" value="1"/>
</dbReference>
<organism evidence="2 3">
    <name type="scientific">Gleimia coleocanis DSM 15436</name>
    <dbReference type="NCBI Taxonomy" id="525245"/>
    <lineage>
        <taxon>Bacteria</taxon>
        <taxon>Bacillati</taxon>
        <taxon>Actinomycetota</taxon>
        <taxon>Actinomycetes</taxon>
        <taxon>Actinomycetales</taxon>
        <taxon>Actinomycetaceae</taxon>
        <taxon>Gleimia</taxon>
    </lineage>
</organism>
<dbReference type="STRING" id="525245.HMPREF0044_0305"/>
<dbReference type="HOGENOM" id="CLU_031285_2_4_11"/>
<dbReference type="PANTHER" id="PTHR43649:SF32">
    <property type="entry name" value="SUGAR BINDING SECRETED PROTEIN"/>
    <property type="match status" value="1"/>
</dbReference>
<keyword evidence="1" id="KW-0732">Signal</keyword>
<gene>
    <name evidence="2" type="ORF">HMPREF0044_0305</name>
</gene>
<dbReference type="Gene3D" id="3.40.190.10">
    <property type="entry name" value="Periplasmic binding protein-like II"/>
    <property type="match status" value="1"/>
</dbReference>
<keyword evidence="3" id="KW-1185">Reference proteome</keyword>
<dbReference type="InterPro" id="IPR050490">
    <property type="entry name" value="Bact_solute-bd_prot1"/>
</dbReference>
<dbReference type="PANTHER" id="PTHR43649">
    <property type="entry name" value="ARABINOSE-BINDING PROTEIN-RELATED"/>
    <property type="match status" value="1"/>
</dbReference>
<dbReference type="AlphaFoldDB" id="C0VYR5"/>
<evidence type="ECO:0000313" key="3">
    <source>
        <dbReference type="Proteomes" id="UP000010301"/>
    </source>
</evidence>
<sequence>MRKLRNSVIAVAAATTLLLSACGGGAADNKAADKDDNTLTVWTWDPAFNIYAMKEAEKVYQETHPDFKLNIVETPWDDVQSKIITLAQSGQTDQLPDIFLMQNYAFQKNAINYPDLFTDLTDSGINFKDFPKSVVDYSTVDGMNYGVPFDSGTAILALRTDVLKEAGFTVADFTDITWNEFIEKGKVVKEKTGRPMISTTAGQSDIVKIMMQSAGASFFNEKGEPTIADNEVLLKVTKTYKDLVDSGVLLEVNSWDEFISSFVNDQVTGVMQGAWISGSIQTAKDQSGKWAVTSIPALDGVAAATHYSANGGSSWAVSANANVELATDFLKSTFAGSTKLYDTILPASGAIANYIPAGDSSVYAEPLEFFGGQAIYADIVGYGKHVPSDNTGVYYYEGLAAVSAAMTKIVQGQDPKTALKEAQETVEFEMK</sequence>
<dbReference type="Proteomes" id="UP000010301">
    <property type="component" value="Unassembled WGS sequence"/>
</dbReference>
<feature type="signal peptide" evidence="1">
    <location>
        <begin position="1"/>
        <end position="26"/>
    </location>
</feature>
<protein>
    <submittedName>
        <fullName evidence="2">ABC transporter, solute-binding protein</fullName>
    </submittedName>
</protein>
<comment type="caution">
    <text evidence="2">The sequence shown here is derived from an EMBL/GenBank/DDBJ whole genome shotgun (WGS) entry which is preliminary data.</text>
</comment>
<reference evidence="2 3" key="1">
    <citation type="submission" date="2009-01" db="EMBL/GenBank/DDBJ databases">
        <authorList>
            <person name="Qin X."/>
            <person name="Bachman B."/>
            <person name="Battles P."/>
            <person name="Bell A."/>
            <person name="Bess C."/>
            <person name="Bickham C."/>
            <person name="Chaboub L."/>
            <person name="Chen D."/>
            <person name="Coyle M."/>
            <person name="Deiros D.R."/>
            <person name="Dinh H."/>
            <person name="Forbes L."/>
            <person name="Fowler G."/>
            <person name="Francisco L."/>
            <person name="Fu Q."/>
            <person name="Gubbala S."/>
            <person name="Hale W."/>
            <person name="Han Y."/>
            <person name="Hemphill L."/>
            <person name="Highlander S.K."/>
            <person name="Hirani K."/>
            <person name="Hogues M."/>
            <person name="Jackson L."/>
            <person name="Jakkamsetti A."/>
            <person name="Javaid M."/>
            <person name="Jiang H."/>
            <person name="Korchina V."/>
            <person name="Kovar C."/>
            <person name="Lara F."/>
            <person name="Lee S."/>
            <person name="Mata R."/>
            <person name="Mathew T."/>
            <person name="Moen C."/>
            <person name="Morales K."/>
            <person name="Munidasa M."/>
            <person name="Nazareth L."/>
            <person name="Ngo R."/>
            <person name="Nguyen L."/>
            <person name="Okwuonu G."/>
            <person name="Ongeri F."/>
            <person name="Patil S."/>
            <person name="Petrosino J."/>
            <person name="Pham C."/>
            <person name="Pham P."/>
            <person name="Pu L.-L."/>
            <person name="Puazo M."/>
            <person name="Raj R."/>
            <person name="Reid J."/>
            <person name="Rouhana J."/>
            <person name="Saada N."/>
            <person name="Shang Y."/>
            <person name="Simmons D."/>
            <person name="Thornton R."/>
            <person name="Warren J."/>
            <person name="Weissenberger G."/>
            <person name="Zhang J."/>
            <person name="Zhang L."/>
            <person name="Zhou C."/>
            <person name="Zhu D."/>
            <person name="Muzny D."/>
            <person name="Worley K."/>
            <person name="Gibbs R."/>
        </authorList>
    </citation>
    <scope>NUCLEOTIDE SEQUENCE [LARGE SCALE GENOMIC DNA]</scope>
    <source>
        <strain evidence="2 3">DSM 15436</strain>
    </source>
</reference>
<feature type="chain" id="PRO_5002903630" evidence="1">
    <location>
        <begin position="27"/>
        <end position="431"/>
    </location>
</feature>
<proteinExistence type="predicted"/>
<name>C0VYR5_9ACTO</name>
<evidence type="ECO:0000313" key="2">
    <source>
        <dbReference type="EMBL" id="EEH64568.1"/>
    </source>
</evidence>
<dbReference type="EMBL" id="ACFG01000004">
    <property type="protein sequence ID" value="EEH64568.1"/>
    <property type="molecule type" value="Genomic_DNA"/>
</dbReference>
<accession>C0VYR5</accession>